<name>A0ABW2C5I2_9PSEU</name>
<comment type="caution">
    <text evidence="2">The sequence shown here is derived from an EMBL/GenBank/DDBJ whole genome shotgun (WGS) entry which is preliminary data.</text>
</comment>
<dbReference type="InterPro" id="IPR036188">
    <property type="entry name" value="FAD/NAD-bd_sf"/>
</dbReference>
<dbReference type="Pfam" id="PF01593">
    <property type="entry name" value="Amino_oxidase"/>
    <property type="match status" value="1"/>
</dbReference>
<accession>A0ABW2C5I2</accession>
<dbReference type="PANTHER" id="PTHR42923">
    <property type="entry name" value="PROTOPORPHYRINOGEN OXIDASE"/>
    <property type="match status" value="1"/>
</dbReference>
<evidence type="ECO:0000313" key="2">
    <source>
        <dbReference type="EMBL" id="MFC6869763.1"/>
    </source>
</evidence>
<evidence type="ECO:0000313" key="3">
    <source>
        <dbReference type="Proteomes" id="UP001596337"/>
    </source>
</evidence>
<dbReference type="PANTHER" id="PTHR42923:SF46">
    <property type="entry name" value="AMINE OXIDASE"/>
    <property type="match status" value="1"/>
</dbReference>
<dbReference type="EMBL" id="JBHSXX010000001">
    <property type="protein sequence ID" value="MFC6869763.1"/>
    <property type="molecule type" value="Genomic_DNA"/>
</dbReference>
<feature type="domain" description="Amine oxidase" evidence="1">
    <location>
        <begin position="49"/>
        <end position="548"/>
    </location>
</feature>
<sequence length="596" mass="65770">MKPPVPRRSFLRTVAATGTAAATWSIGAPASGSVRRPPGRTVAIFGAGVAGLTAAHELVERGFDVTVYERKSLGGKARSIPVPESATGDRKPLPGEHGFRFFPGFYHDLGDTMRRIPFPGNDKGCWENLTRATTYLGARAGDRADLTIPFPEPFPPKPQPYTPESFLETMRAGAETAFRLPPHEAAFFAQKALVYATSSDERRLGQWDRLPWSDFIRAERMSDEYRAFLADGMIRNLAAMKSADASTHSIGLVGETTAWSAMGRGNEEDASVDRVLDGETSERWLDPWIEHLRELGVRFEVGWTLDGLQLDRGRITSATVTGQDGSTTAVHADWFVSAIPVERFTQLLTPDLLAADPSLASIRDLRTDWMNGLMFYLKQPVPITPGHVNYVDSGWAITSISQAQFWHRDFATYGDGTVSDCLSTILSDWTSPGMFTAKAAKDCLPEEIANEVWAEIKAHLNDTGDYVLTDDMLHSWFLDPAIIDSGTPDVRNDEPLFIQSPGSWADRPESATDVDNLFLAGDWVRTDINVTTMEGANKGGRQAVNALLDAAGADAEKCQVTPLFRPPEFEPAKQWDRQLYRMGLPNQFDVLDPRFP</sequence>
<proteinExistence type="predicted"/>
<dbReference type="PROSITE" id="PS51318">
    <property type="entry name" value="TAT"/>
    <property type="match status" value="1"/>
</dbReference>
<dbReference type="Gene3D" id="3.50.50.60">
    <property type="entry name" value="FAD/NAD(P)-binding domain"/>
    <property type="match status" value="1"/>
</dbReference>
<dbReference type="SUPFAM" id="SSF51905">
    <property type="entry name" value="FAD/NAD(P)-binding domain"/>
    <property type="match status" value="1"/>
</dbReference>
<evidence type="ECO:0000259" key="1">
    <source>
        <dbReference type="Pfam" id="PF01593"/>
    </source>
</evidence>
<dbReference type="Proteomes" id="UP001596337">
    <property type="component" value="Unassembled WGS sequence"/>
</dbReference>
<dbReference type="InterPro" id="IPR002937">
    <property type="entry name" value="Amino_oxidase"/>
</dbReference>
<reference evidence="3" key="1">
    <citation type="journal article" date="2019" name="Int. J. Syst. Evol. Microbiol.">
        <title>The Global Catalogue of Microorganisms (GCM) 10K type strain sequencing project: providing services to taxonomists for standard genome sequencing and annotation.</title>
        <authorList>
            <consortium name="The Broad Institute Genomics Platform"/>
            <consortium name="The Broad Institute Genome Sequencing Center for Infectious Disease"/>
            <person name="Wu L."/>
            <person name="Ma J."/>
        </authorList>
    </citation>
    <scope>NUCLEOTIDE SEQUENCE [LARGE SCALE GENOMIC DNA]</scope>
    <source>
        <strain evidence="3">KCTC 32255</strain>
    </source>
</reference>
<gene>
    <name evidence="2" type="ORF">ACFQGD_21715</name>
</gene>
<keyword evidence="3" id="KW-1185">Reference proteome</keyword>
<organism evidence="2 3">
    <name type="scientific">Haloechinothrix salitolerans</name>
    <dbReference type="NCBI Taxonomy" id="926830"/>
    <lineage>
        <taxon>Bacteria</taxon>
        <taxon>Bacillati</taxon>
        <taxon>Actinomycetota</taxon>
        <taxon>Actinomycetes</taxon>
        <taxon>Pseudonocardiales</taxon>
        <taxon>Pseudonocardiaceae</taxon>
        <taxon>Haloechinothrix</taxon>
    </lineage>
</organism>
<dbReference type="InterPro" id="IPR050464">
    <property type="entry name" value="Zeta_carotene_desat/Oxidored"/>
</dbReference>
<protein>
    <submittedName>
        <fullName evidence="2">FAD-dependent oxidoreductase</fullName>
    </submittedName>
</protein>
<dbReference type="RefSeq" id="WP_345397801.1">
    <property type="nucleotide sequence ID" value="NZ_BAABLA010000027.1"/>
</dbReference>
<dbReference type="InterPro" id="IPR006311">
    <property type="entry name" value="TAT_signal"/>
</dbReference>